<dbReference type="Proteomes" id="UP000076722">
    <property type="component" value="Unassembled WGS sequence"/>
</dbReference>
<name>A0A164N785_9AGAM</name>
<evidence type="ECO:0000313" key="5">
    <source>
        <dbReference type="Proteomes" id="UP000076722"/>
    </source>
</evidence>
<evidence type="ECO:0000256" key="1">
    <source>
        <dbReference type="ARBA" id="ARBA00006484"/>
    </source>
</evidence>
<dbReference type="AlphaFoldDB" id="A0A164N785"/>
<dbReference type="SUPFAM" id="SSF51735">
    <property type="entry name" value="NAD(P)-binding Rossmann-fold domains"/>
    <property type="match status" value="1"/>
</dbReference>
<dbReference type="Gene3D" id="3.40.50.720">
    <property type="entry name" value="NAD(P)-binding Rossmann-like Domain"/>
    <property type="match status" value="1"/>
</dbReference>
<dbReference type="GO" id="GO:0016020">
    <property type="term" value="C:membrane"/>
    <property type="evidence" value="ECO:0007669"/>
    <property type="project" value="TreeGrafter"/>
</dbReference>
<keyword evidence="5" id="KW-1185">Reference proteome</keyword>
<dbReference type="STRING" id="1314777.A0A164N785"/>
<dbReference type="GO" id="GO:0016491">
    <property type="term" value="F:oxidoreductase activity"/>
    <property type="evidence" value="ECO:0007669"/>
    <property type="project" value="UniProtKB-KW"/>
</dbReference>
<dbReference type="InterPro" id="IPR036291">
    <property type="entry name" value="NAD(P)-bd_dom_sf"/>
</dbReference>
<gene>
    <name evidence="4" type="ORF">SISNIDRAFT_491090</name>
</gene>
<keyword evidence="2" id="KW-0560">Oxidoreductase</keyword>
<evidence type="ECO:0000256" key="3">
    <source>
        <dbReference type="SAM" id="MobiDB-lite"/>
    </source>
</evidence>
<evidence type="ECO:0000313" key="4">
    <source>
        <dbReference type="EMBL" id="KZS87420.1"/>
    </source>
</evidence>
<comment type="similarity">
    <text evidence="1">Belongs to the short-chain dehydrogenases/reductases (SDR) family.</text>
</comment>
<dbReference type="EMBL" id="KV419450">
    <property type="protein sequence ID" value="KZS87420.1"/>
    <property type="molecule type" value="Genomic_DNA"/>
</dbReference>
<reference evidence="4 5" key="1">
    <citation type="journal article" date="2016" name="Mol. Biol. Evol.">
        <title>Comparative Genomics of Early-Diverging Mushroom-Forming Fungi Provides Insights into the Origins of Lignocellulose Decay Capabilities.</title>
        <authorList>
            <person name="Nagy L.G."/>
            <person name="Riley R."/>
            <person name="Tritt A."/>
            <person name="Adam C."/>
            <person name="Daum C."/>
            <person name="Floudas D."/>
            <person name="Sun H."/>
            <person name="Yadav J.S."/>
            <person name="Pangilinan J."/>
            <person name="Larsson K.H."/>
            <person name="Matsuura K."/>
            <person name="Barry K."/>
            <person name="Labutti K."/>
            <person name="Kuo R."/>
            <person name="Ohm R.A."/>
            <person name="Bhattacharya S.S."/>
            <person name="Shirouzu T."/>
            <person name="Yoshinaga Y."/>
            <person name="Martin F.M."/>
            <person name="Grigoriev I.V."/>
            <person name="Hibbett D.S."/>
        </authorList>
    </citation>
    <scope>NUCLEOTIDE SEQUENCE [LARGE SCALE GENOMIC DNA]</scope>
    <source>
        <strain evidence="4 5">HHB9708</strain>
    </source>
</reference>
<dbReference type="InterPro" id="IPR002347">
    <property type="entry name" value="SDR_fam"/>
</dbReference>
<dbReference type="Pfam" id="PF00106">
    <property type="entry name" value="adh_short"/>
    <property type="match status" value="1"/>
</dbReference>
<dbReference type="PANTHER" id="PTHR44196:SF1">
    <property type="entry name" value="DEHYDROGENASE_REDUCTASE SDR FAMILY MEMBER 7B"/>
    <property type="match status" value="1"/>
</dbReference>
<evidence type="ECO:0000256" key="2">
    <source>
        <dbReference type="ARBA" id="ARBA00023002"/>
    </source>
</evidence>
<dbReference type="PANTHER" id="PTHR44196">
    <property type="entry name" value="DEHYDROGENASE/REDUCTASE SDR FAMILY MEMBER 7B"/>
    <property type="match status" value="1"/>
</dbReference>
<protein>
    <submittedName>
        <fullName evidence="4">NAD-P-binding protein</fullName>
    </submittedName>
</protein>
<accession>A0A164N785</accession>
<sequence>MSVPSEDLPVTPRHDIYPGIDPTPHFKNQTYKNKIVLVTGSSRGIGEEIAVYYGRAGATLALVARQQSALDAVRETILKEVPGAVVETLIADVTKTTDVKNVVDEAISKFGRLDIVVANAGKADPWDKPFTETDPDNWWNTIEVNLRGVYNIAHYALPHLDLTSGYFIITSSRGAQNRRPNASAYAISKHAVGRLNEFIKLEHPKVKTMAMHPGSIKTAMAVTNPGLAHFLIDTPQLPAGTILQLTSGRYDWFSGRYVSANWDLEEVERDWKEKIIASEALVSRLAIPS</sequence>
<organism evidence="4 5">
    <name type="scientific">Sistotremastrum niveocremeum HHB9708</name>
    <dbReference type="NCBI Taxonomy" id="1314777"/>
    <lineage>
        <taxon>Eukaryota</taxon>
        <taxon>Fungi</taxon>
        <taxon>Dikarya</taxon>
        <taxon>Basidiomycota</taxon>
        <taxon>Agaricomycotina</taxon>
        <taxon>Agaricomycetes</taxon>
        <taxon>Sistotremastrales</taxon>
        <taxon>Sistotremastraceae</taxon>
        <taxon>Sertulicium</taxon>
        <taxon>Sertulicium niveocremeum</taxon>
    </lineage>
</organism>
<feature type="region of interest" description="Disordered" evidence="3">
    <location>
        <begin position="1"/>
        <end position="21"/>
    </location>
</feature>
<dbReference type="CDD" id="cd05233">
    <property type="entry name" value="SDR_c"/>
    <property type="match status" value="1"/>
</dbReference>
<dbReference type="OrthoDB" id="1933717at2759"/>
<proteinExistence type="inferred from homology"/>
<dbReference type="PRINTS" id="PR00081">
    <property type="entry name" value="GDHRDH"/>
</dbReference>